<dbReference type="InterPro" id="IPR022272">
    <property type="entry name" value="Lipocalin_CS"/>
</dbReference>
<reference evidence="1" key="1">
    <citation type="journal article" date="2019" name="Sci. Rep.">
        <title>Draft genome of Tanacetum cinerariifolium, the natural source of mosquito coil.</title>
        <authorList>
            <person name="Yamashiro T."/>
            <person name="Shiraishi A."/>
            <person name="Satake H."/>
            <person name="Nakayama K."/>
        </authorList>
    </citation>
    <scope>NUCLEOTIDE SEQUENCE</scope>
</reference>
<dbReference type="EMBL" id="BKCJ010992766">
    <property type="protein sequence ID" value="GFC62163.1"/>
    <property type="molecule type" value="Genomic_DNA"/>
</dbReference>
<evidence type="ECO:0000313" key="1">
    <source>
        <dbReference type="EMBL" id="GFC62163.1"/>
    </source>
</evidence>
<protein>
    <submittedName>
        <fullName evidence="1">Uncharacterized protein</fullName>
    </submittedName>
</protein>
<sequence>VACGIRTDGQAGADLRLRGREEPAIGRLLSDQQRPQRLGLVGGTGQLRDGGGLRGAFGPQAIRVATETVTAPESVCLVDKAEHPRPVGGRVCDGNQGPDLCIQTGALMFGGAAIGQGADQEPPLVREPLTVDEITGNLRLRGAVLTGLDTVQRAPGGGQIDVVLSGFPALTHRVGRIPVEAANETRRCLTVIGVALGPQQDFFRRQQITLFFGLTERFQQSQHRPGLIAGGAADLIGVLIPGVAFLAPVTGQQNRTLLLDRTRRVGVAQATVLVIGIVVGGVDKGIGNALSGLWFAAAEQRDASERVVIREGHAAQGDD</sequence>
<dbReference type="AlphaFoldDB" id="A0A699Q795"/>
<feature type="non-terminal residue" evidence="1">
    <location>
        <position position="1"/>
    </location>
</feature>
<dbReference type="PROSITE" id="PS00213">
    <property type="entry name" value="LIPOCALIN"/>
    <property type="match status" value="1"/>
</dbReference>
<name>A0A699Q795_TANCI</name>
<gene>
    <name evidence="1" type="ORF">Tci_834133</name>
</gene>
<proteinExistence type="predicted"/>
<accession>A0A699Q795</accession>
<comment type="caution">
    <text evidence="1">The sequence shown here is derived from an EMBL/GenBank/DDBJ whole genome shotgun (WGS) entry which is preliminary data.</text>
</comment>
<organism evidence="1">
    <name type="scientific">Tanacetum cinerariifolium</name>
    <name type="common">Dalmatian daisy</name>
    <name type="synonym">Chrysanthemum cinerariifolium</name>
    <dbReference type="NCBI Taxonomy" id="118510"/>
    <lineage>
        <taxon>Eukaryota</taxon>
        <taxon>Viridiplantae</taxon>
        <taxon>Streptophyta</taxon>
        <taxon>Embryophyta</taxon>
        <taxon>Tracheophyta</taxon>
        <taxon>Spermatophyta</taxon>
        <taxon>Magnoliopsida</taxon>
        <taxon>eudicotyledons</taxon>
        <taxon>Gunneridae</taxon>
        <taxon>Pentapetalae</taxon>
        <taxon>asterids</taxon>
        <taxon>campanulids</taxon>
        <taxon>Asterales</taxon>
        <taxon>Asteraceae</taxon>
        <taxon>Asteroideae</taxon>
        <taxon>Anthemideae</taxon>
        <taxon>Anthemidinae</taxon>
        <taxon>Tanacetum</taxon>
    </lineage>
</organism>
<feature type="non-terminal residue" evidence="1">
    <location>
        <position position="319"/>
    </location>
</feature>